<dbReference type="GO" id="GO:0008270">
    <property type="term" value="F:zinc ion binding"/>
    <property type="evidence" value="ECO:0007669"/>
    <property type="project" value="InterPro"/>
</dbReference>
<comment type="similarity">
    <text evidence="2 10">Belongs to the peptidase M14 family.</text>
</comment>
<evidence type="ECO:0000256" key="2">
    <source>
        <dbReference type="ARBA" id="ARBA00005988"/>
    </source>
</evidence>
<keyword evidence="6" id="KW-0732">Signal</keyword>
<dbReference type="InterPro" id="IPR000834">
    <property type="entry name" value="Peptidase_M14"/>
</dbReference>
<keyword evidence="4" id="KW-0645">Protease</keyword>
<dbReference type="EMBL" id="VSRR010001274">
    <property type="protein sequence ID" value="MPC23977.1"/>
    <property type="molecule type" value="Genomic_DNA"/>
</dbReference>
<evidence type="ECO:0000259" key="11">
    <source>
        <dbReference type="PROSITE" id="PS52035"/>
    </source>
</evidence>
<evidence type="ECO:0000256" key="3">
    <source>
        <dbReference type="ARBA" id="ARBA00022645"/>
    </source>
</evidence>
<feature type="domain" description="Peptidase M14" evidence="11">
    <location>
        <begin position="1"/>
        <end position="250"/>
    </location>
</feature>
<gene>
    <name evidence="12" type="primary">Cpa4</name>
    <name evidence="12" type="ORF">E2C01_017046</name>
</gene>
<dbReference type="Pfam" id="PF00246">
    <property type="entry name" value="Peptidase_M14"/>
    <property type="match status" value="1"/>
</dbReference>
<evidence type="ECO:0000256" key="9">
    <source>
        <dbReference type="ARBA" id="ARBA00023049"/>
    </source>
</evidence>
<keyword evidence="3 12" id="KW-0121">Carboxypeptidase</keyword>
<dbReference type="PANTHER" id="PTHR11705">
    <property type="entry name" value="PROTEASE FAMILY M14 CARBOXYPEPTIDASE A,B"/>
    <property type="match status" value="1"/>
</dbReference>
<keyword evidence="5" id="KW-0479">Metal-binding</keyword>
<comment type="cofactor">
    <cofactor evidence="1">
        <name>Zn(2+)</name>
        <dbReference type="ChEBI" id="CHEBI:29105"/>
    </cofactor>
</comment>
<dbReference type="FunFam" id="3.40.630.10:FF:000084">
    <property type="entry name" value="Carboxypeptidase B2"/>
    <property type="match status" value="1"/>
</dbReference>
<dbReference type="Gene3D" id="3.40.630.10">
    <property type="entry name" value="Zn peptidases"/>
    <property type="match status" value="1"/>
</dbReference>
<dbReference type="Proteomes" id="UP000324222">
    <property type="component" value="Unassembled WGS sequence"/>
</dbReference>
<protein>
    <submittedName>
        <fullName evidence="12">Carboxypeptidase A4</fullName>
    </submittedName>
</protein>
<name>A0A5B7DS45_PORTR</name>
<organism evidence="12 13">
    <name type="scientific">Portunus trituberculatus</name>
    <name type="common">Swimming crab</name>
    <name type="synonym">Neptunus trituberculatus</name>
    <dbReference type="NCBI Taxonomy" id="210409"/>
    <lineage>
        <taxon>Eukaryota</taxon>
        <taxon>Metazoa</taxon>
        <taxon>Ecdysozoa</taxon>
        <taxon>Arthropoda</taxon>
        <taxon>Crustacea</taxon>
        <taxon>Multicrustacea</taxon>
        <taxon>Malacostraca</taxon>
        <taxon>Eumalacostraca</taxon>
        <taxon>Eucarida</taxon>
        <taxon>Decapoda</taxon>
        <taxon>Pleocyemata</taxon>
        <taxon>Brachyura</taxon>
        <taxon>Eubrachyura</taxon>
        <taxon>Portunoidea</taxon>
        <taxon>Portunidae</taxon>
        <taxon>Portuninae</taxon>
        <taxon>Portunus</taxon>
    </lineage>
</organism>
<proteinExistence type="inferred from homology"/>
<dbReference type="PROSITE" id="PS52035">
    <property type="entry name" value="PEPTIDASE_M14"/>
    <property type="match status" value="1"/>
</dbReference>
<keyword evidence="7" id="KW-0378">Hydrolase</keyword>
<evidence type="ECO:0000256" key="7">
    <source>
        <dbReference type="ARBA" id="ARBA00022801"/>
    </source>
</evidence>
<dbReference type="PANTHER" id="PTHR11705:SF91">
    <property type="entry name" value="FI01817P-RELATED"/>
    <property type="match status" value="1"/>
</dbReference>
<evidence type="ECO:0000313" key="12">
    <source>
        <dbReference type="EMBL" id="MPC23977.1"/>
    </source>
</evidence>
<dbReference type="SMART" id="SM00631">
    <property type="entry name" value="Zn_pept"/>
    <property type="match status" value="1"/>
</dbReference>
<evidence type="ECO:0000313" key="13">
    <source>
        <dbReference type="Proteomes" id="UP000324222"/>
    </source>
</evidence>
<dbReference type="OrthoDB" id="3626597at2759"/>
<dbReference type="SUPFAM" id="SSF53187">
    <property type="entry name" value="Zn-dependent exopeptidases"/>
    <property type="match status" value="1"/>
</dbReference>
<keyword evidence="13" id="KW-1185">Reference proteome</keyword>
<dbReference type="GO" id="GO:0004181">
    <property type="term" value="F:metallocarboxypeptidase activity"/>
    <property type="evidence" value="ECO:0007669"/>
    <property type="project" value="InterPro"/>
</dbReference>
<feature type="active site" description="Proton donor/acceptor" evidence="10">
    <location>
        <position position="216"/>
    </location>
</feature>
<dbReference type="GO" id="GO:0005615">
    <property type="term" value="C:extracellular space"/>
    <property type="evidence" value="ECO:0007669"/>
    <property type="project" value="TreeGrafter"/>
</dbReference>
<evidence type="ECO:0000256" key="1">
    <source>
        <dbReference type="ARBA" id="ARBA00001947"/>
    </source>
</evidence>
<evidence type="ECO:0000256" key="6">
    <source>
        <dbReference type="ARBA" id="ARBA00022729"/>
    </source>
</evidence>
<sequence length="253" mass="28534">MVHIKPTAARGIHAREWISEAVTLQLLDRLAADNTSLTRNIDIYSVPIVNPDGYEYSRTTNRMWRKNRSIDPSVRQDCPGVDLNRNWDEGYGVGASTNPCSDTYQGRNPFSELETRALKKEMERVSSTNNFRLVMAVHSYGQKLYYPWGYTREKAPYTAEMKSAGEAFAQAASVRGRGRRGTQYEVTSSSDLYLASGATDDWSKGALNVKYVYTLELPDEGFHGFALPPSHIKSASRDVWRGLKKLIPLAREK</sequence>
<dbReference type="AlphaFoldDB" id="A0A5B7DS45"/>
<comment type="caution">
    <text evidence="12">The sequence shown here is derived from an EMBL/GenBank/DDBJ whole genome shotgun (WGS) entry which is preliminary data.</text>
</comment>
<keyword evidence="9" id="KW-0482">Metalloprotease</keyword>
<reference evidence="12 13" key="1">
    <citation type="submission" date="2019-05" db="EMBL/GenBank/DDBJ databases">
        <title>Another draft genome of Portunus trituberculatus and its Hox gene families provides insights of decapod evolution.</title>
        <authorList>
            <person name="Jeong J.-H."/>
            <person name="Song I."/>
            <person name="Kim S."/>
            <person name="Choi T."/>
            <person name="Kim D."/>
            <person name="Ryu S."/>
            <person name="Kim W."/>
        </authorList>
    </citation>
    <scope>NUCLEOTIDE SEQUENCE [LARGE SCALE GENOMIC DNA]</scope>
    <source>
        <tissue evidence="12">Muscle</tissue>
    </source>
</reference>
<evidence type="ECO:0000256" key="5">
    <source>
        <dbReference type="ARBA" id="ARBA00022723"/>
    </source>
</evidence>
<keyword evidence="8" id="KW-0862">Zinc</keyword>
<dbReference type="GO" id="GO:0006508">
    <property type="term" value="P:proteolysis"/>
    <property type="evidence" value="ECO:0007669"/>
    <property type="project" value="UniProtKB-KW"/>
</dbReference>
<accession>A0A5B7DS45</accession>
<evidence type="ECO:0000256" key="8">
    <source>
        <dbReference type="ARBA" id="ARBA00022833"/>
    </source>
</evidence>
<evidence type="ECO:0000256" key="10">
    <source>
        <dbReference type="PROSITE-ProRule" id="PRU01379"/>
    </source>
</evidence>
<evidence type="ECO:0000256" key="4">
    <source>
        <dbReference type="ARBA" id="ARBA00022670"/>
    </source>
</evidence>